<dbReference type="Gene3D" id="3.30.160.60">
    <property type="entry name" value="Classic Zinc Finger"/>
    <property type="match status" value="2"/>
</dbReference>
<dbReference type="Proteomes" id="UP000094065">
    <property type="component" value="Unassembled WGS sequence"/>
</dbReference>
<evidence type="ECO:0000256" key="4">
    <source>
        <dbReference type="ARBA" id="ARBA00022771"/>
    </source>
</evidence>
<dbReference type="InterPro" id="IPR013087">
    <property type="entry name" value="Znf_C2H2_type"/>
</dbReference>
<dbReference type="AlphaFoldDB" id="A0A1E3HLB6"/>
<organism evidence="10 11">
    <name type="scientific">Cryptococcus amylolentus CBS 6039</name>
    <dbReference type="NCBI Taxonomy" id="1295533"/>
    <lineage>
        <taxon>Eukaryota</taxon>
        <taxon>Fungi</taxon>
        <taxon>Dikarya</taxon>
        <taxon>Basidiomycota</taxon>
        <taxon>Agaricomycotina</taxon>
        <taxon>Tremellomycetes</taxon>
        <taxon>Tremellales</taxon>
        <taxon>Cryptococcaceae</taxon>
        <taxon>Cryptococcus</taxon>
    </lineage>
</organism>
<protein>
    <recommendedName>
        <fullName evidence="9">C2H2-type domain-containing protein</fullName>
    </recommendedName>
</protein>
<keyword evidence="6" id="KW-0539">Nucleus</keyword>
<dbReference type="OrthoDB" id="2575827at2759"/>
<proteinExistence type="predicted"/>
<dbReference type="GO" id="GO:0005634">
    <property type="term" value="C:nucleus"/>
    <property type="evidence" value="ECO:0007669"/>
    <property type="project" value="UniProtKB-SubCell"/>
</dbReference>
<evidence type="ECO:0000256" key="2">
    <source>
        <dbReference type="ARBA" id="ARBA00022723"/>
    </source>
</evidence>
<feature type="compositionally biased region" description="Polar residues" evidence="8">
    <location>
        <begin position="350"/>
        <end position="360"/>
    </location>
</feature>
<keyword evidence="2" id="KW-0479">Metal-binding</keyword>
<evidence type="ECO:0000313" key="11">
    <source>
        <dbReference type="Proteomes" id="UP000094065"/>
    </source>
</evidence>
<dbReference type="GeneID" id="30156808"/>
<dbReference type="PROSITE" id="PS50157">
    <property type="entry name" value="ZINC_FINGER_C2H2_2"/>
    <property type="match status" value="2"/>
</dbReference>
<evidence type="ECO:0000256" key="1">
    <source>
        <dbReference type="ARBA" id="ARBA00004123"/>
    </source>
</evidence>
<feature type="region of interest" description="Disordered" evidence="8">
    <location>
        <begin position="350"/>
        <end position="386"/>
    </location>
</feature>
<dbReference type="PANTHER" id="PTHR24388">
    <property type="entry name" value="ZINC FINGER PROTEIN"/>
    <property type="match status" value="1"/>
</dbReference>
<feature type="region of interest" description="Disordered" evidence="8">
    <location>
        <begin position="295"/>
        <end position="328"/>
    </location>
</feature>
<dbReference type="InterPro" id="IPR050527">
    <property type="entry name" value="Snail/Krueppel_Znf"/>
</dbReference>
<dbReference type="FunFam" id="3.30.160.60:FF:000110">
    <property type="entry name" value="Zinc finger protein-like"/>
    <property type="match status" value="1"/>
</dbReference>
<gene>
    <name evidence="10" type="ORF">L202_05499</name>
</gene>
<evidence type="ECO:0000256" key="5">
    <source>
        <dbReference type="ARBA" id="ARBA00022833"/>
    </source>
</evidence>
<dbReference type="PROSITE" id="PS00028">
    <property type="entry name" value="ZINC_FINGER_C2H2_1"/>
    <property type="match status" value="2"/>
</dbReference>
<dbReference type="SUPFAM" id="SSF57667">
    <property type="entry name" value="beta-beta-alpha zinc fingers"/>
    <property type="match status" value="1"/>
</dbReference>
<dbReference type="GO" id="GO:0000981">
    <property type="term" value="F:DNA-binding transcription factor activity, RNA polymerase II-specific"/>
    <property type="evidence" value="ECO:0007669"/>
    <property type="project" value="TreeGrafter"/>
</dbReference>
<keyword evidence="5" id="KW-0862">Zinc</keyword>
<feature type="compositionally biased region" description="Basic and acidic residues" evidence="8">
    <location>
        <begin position="199"/>
        <end position="211"/>
    </location>
</feature>
<dbReference type="SMART" id="SM00355">
    <property type="entry name" value="ZnF_C2H2"/>
    <property type="match status" value="2"/>
</dbReference>
<dbReference type="Pfam" id="PF00096">
    <property type="entry name" value="zf-C2H2"/>
    <property type="match status" value="2"/>
</dbReference>
<evidence type="ECO:0000256" key="7">
    <source>
        <dbReference type="PROSITE-ProRule" id="PRU00042"/>
    </source>
</evidence>
<feature type="domain" description="C2H2-type" evidence="9">
    <location>
        <begin position="228"/>
        <end position="255"/>
    </location>
</feature>
<feature type="compositionally biased region" description="Polar residues" evidence="8">
    <location>
        <begin position="316"/>
        <end position="328"/>
    </location>
</feature>
<dbReference type="EMBL" id="AWGJ01000008">
    <property type="protein sequence ID" value="ODN76925.1"/>
    <property type="molecule type" value="Genomic_DNA"/>
</dbReference>
<dbReference type="PANTHER" id="PTHR24388:SF54">
    <property type="entry name" value="PROTEIN ESCARGOT"/>
    <property type="match status" value="1"/>
</dbReference>
<dbReference type="GO" id="GO:0008270">
    <property type="term" value="F:zinc ion binding"/>
    <property type="evidence" value="ECO:0007669"/>
    <property type="project" value="UniProtKB-KW"/>
</dbReference>
<comment type="caution">
    <text evidence="10">The sequence shown here is derived from an EMBL/GenBank/DDBJ whole genome shotgun (WGS) entry which is preliminary data.</text>
</comment>
<dbReference type="STRING" id="1295533.A0A1E3HLB6"/>
<keyword evidence="3" id="KW-0677">Repeat</keyword>
<comment type="subcellular location">
    <subcellularLocation>
        <location evidence="1">Nucleus</location>
    </subcellularLocation>
</comment>
<reference evidence="10 11" key="1">
    <citation type="submission" date="2016-06" db="EMBL/GenBank/DDBJ databases">
        <title>Evolution of pathogenesis and genome organization in the Tremellales.</title>
        <authorList>
            <person name="Cuomo C."/>
            <person name="Litvintseva A."/>
            <person name="Heitman J."/>
            <person name="Chen Y."/>
            <person name="Sun S."/>
            <person name="Springer D."/>
            <person name="Dromer F."/>
            <person name="Young S."/>
            <person name="Zeng Q."/>
            <person name="Chapman S."/>
            <person name="Gujja S."/>
            <person name="Saif S."/>
            <person name="Birren B."/>
        </authorList>
    </citation>
    <scope>NUCLEOTIDE SEQUENCE [LARGE SCALE GENOMIC DNA]</scope>
    <source>
        <strain evidence="10 11">CBS 6039</strain>
    </source>
</reference>
<evidence type="ECO:0000256" key="3">
    <source>
        <dbReference type="ARBA" id="ARBA00022737"/>
    </source>
</evidence>
<evidence type="ECO:0000256" key="6">
    <source>
        <dbReference type="ARBA" id="ARBA00023242"/>
    </source>
</evidence>
<feature type="region of interest" description="Disordered" evidence="8">
    <location>
        <begin position="193"/>
        <end position="221"/>
    </location>
</feature>
<dbReference type="InterPro" id="IPR036236">
    <property type="entry name" value="Znf_C2H2_sf"/>
</dbReference>
<dbReference type="GO" id="GO:0000978">
    <property type="term" value="F:RNA polymerase II cis-regulatory region sequence-specific DNA binding"/>
    <property type="evidence" value="ECO:0007669"/>
    <property type="project" value="TreeGrafter"/>
</dbReference>
<feature type="region of interest" description="Disordered" evidence="8">
    <location>
        <begin position="32"/>
        <end position="93"/>
    </location>
</feature>
<evidence type="ECO:0000313" key="10">
    <source>
        <dbReference type="EMBL" id="ODN76925.1"/>
    </source>
</evidence>
<accession>A0A1E3HLB6</accession>
<evidence type="ECO:0000259" key="9">
    <source>
        <dbReference type="PROSITE" id="PS50157"/>
    </source>
</evidence>
<keyword evidence="4 7" id="KW-0863">Zinc-finger</keyword>
<dbReference type="FunFam" id="3.30.160.60:FF:000145">
    <property type="entry name" value="Zinc finger protein 574"/>
    <property type="match status" value="1"/>
</dbReference>
<evidence type="ECO:0000256" key="8">
    <source>
        <dbReference type="SAM" id="MobiDB-lite"/>
    </source>
</evidence>
<name>A0A1E3HLB6_9TREE</name>
<dbReference type="RefSeq" id="XP_018992299.1">
    <property type="nucleotide sequence ID" value="XM_019139808.1"/>
</dbReference>
<feature type="compositionally biased region" description="Polar residues" evidence="8">
    <location>
        <begin position="37"/>
        <end position="46"/>
    </location>
</feature>
<sequence>MPHSNLPAHFNGILDHQYFLFPPSSLRHRNRNLSSNAPYLSPQSQPGDFDDRSLPQLPSTQPTMPEGAKAAPRGCQTPSPYLSPPHTAERSLSSCLPTPPVSNARHGEQVNHFPFYHTHPSSWENVGQYRHSAAAIQPWSSPVPSTPGPSHPVETFAPVAAPSTQPSYHQWGYPVPETILPFDYSHQNVATVQTSSTVAKRDDSSAPKRESNASSPSDEGLVTKGGCHPCAICAKRFTRPSALSTHMHTHTGEKPFVCPICLRDFSVQSNCRRHIRMTHVAKDARAKLEAEEAAKRNGSLYPPGTLPLSLAPSNHGVASSSQSRNNTSPIFLRDTASMYGSMPFAGGLFQSGSTTTSTDLQPAVDPRAAGGSRGNRHEPRDRRKPY</sequence>
<feature type="domain" description="C2H2-type" evidence="9">
    <location>
        <begin position="256"/>
        <end position="284"/>
    </location>
</feature>
<keyword evidence="11" id="KW-1185">Reference proteome</keyword>